<keyword evidence="1" id="KW-1194">Viral DNA replication</keyword>
<evidence type="ECO:0000256" key="1">
    <source>
        <dbReference type="HAMAP-Rule" id="MF_04153"/>
    </source>
</evidence>
<evidence type="ECO:0000259" key="3">
    <source>
        <dbReference type="Pfam" id="PF21265"/>
    </source>
</evidence>
<comment type="similarity">
    <text evidence="1">Belongs to the Teseptimavirus single-stranded DNA-binding protein family.</text>
</comment>
<reference evidence="4 5" key="1">
    <citation type="submission" date="2019-09" db="EMBL/GenBank/DDBJ databases">
        <title>Isolation and characterization of vB_PagP-SK1, a T7-like phage infecting Pantoea agglomerans.</title>
        <authorList>
            <person name="McDougall D.L."/>
            <person name="Soutar C.D."/>
            <person name="Perry B.J."/>
            <person name="Brown C."/>
            <person name="Alexander D."/>
            <person name="Yost C.K."/>
            <person name="Stavrinides J."/>
        </authorList>
    </citation>
    <scope>NUCLEOTIDE SEQUENCE [LARGE SCALE GENOMIC DNA]</scope>
</reference>
<dbReference type="GO" id="GO:0006310">
    <property type="term" value="P:DNA recombination"/>
    <property type="evidence" value="ECO:0007669"/>
    <property type="project" value="UniProtKB-UniRule"/>
</dbReference>
<dbReference type="Pfam" id="PF21265">
    <property type="entry name" value="SBB_T7"/>
    <property type="match status" value="1"/>
</dbReference>
<dbReference type="EMBL" id="MN450150">
    <property type="protein sequence ID" value="QFR42358.1"/>
    <property type="molecule type" value="Genomic_DNA"/>
</dbReference>
<evidence type="ECO:0000313" key="5">
    <source>
        <dbReference type="Proteomes" id="UP000327119"/>
    </source>
</evidence>
<comment type="domain">
    <text evidence="1">The acidic C-terminus is involved in modulating the ssDNA binding properties. It is also required for dimer formation and for interactions with the viral DNA polymerase and the helicase.</text>
</comment>
<dbReference type="SUPFAM" id="SSF50249">
    <property type="entry name" value="Nucleic acid-binding proteins"/>
    <property type="match status" value="1"/>
</dbReference>
<organism evidence="4 5">
    <name type="scientific">Pantoea phage vB_PagP-SK1</name>
    <dbReference type="NCBI Taxonomy" id="2653646"/>
    <lineage>
        <taxon>Viruses</taxon>
        <taxon>Duplodnaviria</taxon>
        <taxon>Heunggongvirae</taxon>
        <taxon>Uroviricota</taxon>
        <taxon>Caudoviricetes</taxon>
        <taxon>Autographivirales</taxon>
        <taxon>Autotranscriptaviridae</taxon>
        <taxon>Studiervirinae</taxon>
        <taxon>Elunavirus</taxon>
        <taxon>Elunavirus PagPSK1</taxon>
    </lineage>
</organism>
<dbReference type="GO" id="GO:0003697">
    <property type="term" value="F:single-stranded DNA binding"/>
    <property type="evidence" value="ECO:0007669"/>
    <property type="project" value="UniProtKB-UniRule"/>
</dbReference>
<keyword evidence="1" id="KW-0227">DNA damage</keyword>
<sequence>MAFAKKQILVSAAGQAEPYCYLQKPDYGHGDFKNERGVYKVDLTCAIDDPKAIQMMDKITQVAEEDYAKRLEAYNENPPQVARGKKPLLPYQGDLPFFDNGDGTVTFKFKCYGSFTDKKTGENRPIELAVVDSAGKRIRQVPAISGGSTLKLKYSLVPYGWTNVTGASVKLQLEGVMLIDLVEFGAGGQDDWGDETEEGGYRASEEQRQSRPQNEQSWNENDMSQSEAAEDDDEDF</sequence>
<dbReference type="Gene3D" id="2.40.50.140">
    <property type="entry name" value="Nucleic acid-binding proteins"/>
    <property type="match status" value="1"/>
</dbReference>
<feature type="region of interest" description="Disordered" evidence="2">
    <location>
        <begin position="188"/>
        <end position="236"/>
    </location>
</feature>
<comment type="subunit">
    <text evidence="1">Homodimer. Interacts (via C-terminus) with the viral DNA polymerase. Interacts with the viral helicase/primase. Part of the replicase complex that includes the DNA polymerase, the primase/helicase and the single-stranded DNA binding protein.</text>
</comment>
<keyword evidence="1" id="KW-0238">DNA-binding</keyword>
<keyword evidence="1" id="KW-0235">DNA replication</keyword>
<protein>
    <recommendedName>
        <fullName evidence="1">Single-stranded DNA-binding protein</fullName>
        <shortName evidence="1">SSB protein</shortName>
    </recommendedName>
    <alternativeName>
        <fullName evidence="1">Helix-destabilizing protein</fullName>
    </alternativeName>
</protein>
<name>A0A5P8NK97_9CAUD</name>
<evidence type="ECO:0000256" key="2">
    <source>
        <dbReference type="SAM" id="MobiDB-lite"/>
    </source>
</evidence>
<dbReference type="PIRSF" id="PIRSF004311">
    <property type="entry name" value="Helix_destablz_SSB_T7"/>
    <property type="match status" value="1"/>
</dbReference>
<dbReference type="InterPro" id="IPR012340">
    <property type="entry name" value="NA-bd_OB-fold"/>
</dbReference>
<keyword evidence="1" id="KW-0233">DNA recombination</keyword>
<proteinExistence type="inferred from homology"/>
<dbReference type="GO" id="GO:0006281">
    <property type="term" value="P:DNA repair"/>
    <property type="evidence" value="ECO:0007669"/>
    <property type="project" value="UniProtKB-UniRule"/>
</dbReference>
<keyword evidence="1" id="KW-0234">DNA repair</keyword>
<keyword evidence="5" id="KW-1185">Reference proteome</keyword>
<accession>A0A5P8NK97</accession>
<dbReference type="HAMAP" id="MF_04153">
    <property type="entry name" value="SSB_T7"/>
    <property type="match status" value="1"/>
</dbReference>
<evidence type="ECO:0000313" key="4">
    <source>
        <dbReference type="EMBL" id="QFR42358.1"/>
    </source>
</evidence>
<dbReference type="Proteomes" id="UP000327119">
    <property type="component" value="Segment"/>
</dbReference>
<feature type="domain" description="Single-stranded DNA-binding protein BPT7" evidence="3">
    <location>
        <begin position="14"/>
        <end position="181"/>
    </location>
</feature>
<feature type="compositionally biased region" description="Polar residues" evidence="2">
    <location>
        <begin position="210"/>
        <end position="226"/>
    </location>
</feature>
<dbReference type="InterPro" id="IPR016411">
    <property type="entry name" value="SSB_T7"/>
</dbReference>
<dbReference type="GO" id="GO:0039693">
    <property type="term" value="P:viral DNA genome replication"/>
    <property type="evidence" value="ECO:0007669"/>
    <property type="project" value="UniProtKB-UniRule"/>
</dbReference>
<comment type="function">
    <text evidence="1">Single-stranded DNA-binding protein that participates in viral DNA replication, formation of concatemers, recombination and repair of double-stranded breaks. Coats the lagging-strand ssDNA as the replication fork advances and stimulates the activities of viral DNA polymerase and primase/helicase. Coordinates simultaneous synthesis of leading- and lagging-strands. Together with DNA primase/helicase, promotes pairing of two homologous DNA molecules containing complementary single-stranded regions and mediates homologous DNA strand exchange. Promotes also the formation of joint molecules. Disrupts loops, hairpins and other secondary structures present on ssDNA to reduce and eliminate pausing of viral DNA polymerase at specific sites during elongation.</text>
</comment>
<feature type="compositionally biased region" description="Basic and acidic residues" evidence="2">
    <location>
        <begin position="199"/>
        <end position="209"/>
    </location>
</feature>
<dbReference type="InterPro" id="IPR049476">
    <property type="entry name" value="SBB_BPT7"/>
</dbReference>